<feature type="transmembrane region" description="Helical" evidence="1">
    <location>
        <begin position="70"/>
        <end position="87"/>
    </location>
</feature>
<evidence type="ECO:0000313" key="2">
    <source>
        <dbReference type="EMBL" id="KAD3337643.1"/>
    </source>
</evidence>
<comment type="caution">
    <text evidence="2">The sequence shown here is derived from an EMBL/GenBank/DDBJ whole genome shotgun (WGS) entry which is preliminary data.</text>
</comment>
<gene>
    <name evidence="2" type="ORF">E3N88_33163</name>
</gene>
<dbReference type="EMBL" id="SZYD01000016">
    <property type="protein sequence ID" value="KAD3337643.1"/>
    <property type="molecule type" value="Genomic_DNA"/>
</dbReference>
<feature type="transmembrane region" description="Helical" evidence="1">
    <location>
        <begin position="193"/>
        <end position="218"/>
    </location>
</feature>
<feature type="transmembrane region" description="Helical" evidence="1">
    <location>
        <begin position="301"/>
        <end position="319"/>
    </location>
</feature>
<keyword evidence="3" id="KW-1185">Reference proteome</keyword>
<feature type="transmembrane region" description="Helical" evidence="1">
    <location>
        <begin position="40"/>
        <end position="58"/>
    </location>
</feature>
<evidence type="ECO:0000256" key="1">
    <source>
        <dbReference type="SAM" id="Phobius"/>
    </source>
</evidence>
<reference evidence="2 3" key="1">
    <citation type="submission" date="2019-05" db="EMBL/GenBank/DDBJ databases">
        <title>Mikania micrantha, genome provides insights into the molecular mechanism of rapid growth.</title>
        <authorList>
            <person name="Liu B."/>
        </authorList>
    </citation>
    <scope>NUCLEOTIDE SEQUENCE [LARGE SCALE GENOMIC DNA]</scope>
    <source>
        <strain evidence="2">NLD-2019</strain>
        <tissue evidence="2">Leaf</tissue>
    </source>
</reference>
<accession>A0A5N6MB69</accession>
<dbReference type="AlphaFoldDB" id="A0A5N6MB69"/>
<sequence>MLPWVGLYTAVASLICIIAMAADAILAVWQWKLWFPNRFFTLNAATITLIAIAMKLPVDLSTDLISTKYIGVYFFVTMLANFLPSLGLMDDRELLMNIVALAILMITIVVNMVIQIVVELFIVVILSTPLLFSILWPFSVALTVSSTRKKLEHRYKESEQLVSSHQEKMFSSKELKLYVKKYWMMAETRNPQFVIACSTVSSAFGVTCLFLAFISGLNMKIKFRELYYFDVMDTDYKWSLVLINIMQSVGVIVGSIAPILRCFTSIGHYSLSKELSKNHLNVFRVEKHWIQSLQQWKRNHVYSYIPSFLILVSCCWYFLKFVSKWFKKATNTSNSNMNTEVEEYAEYVVQIEEEVKLSKTILRNTLRSITKLLDAQKEPHNLITLLKKSKGFKGVVEFDNHEMVQPLYPDPTHNCWSLVVVTLTTISIALRNIENVHLTRLLVGITEGLQIVRHIEDCLNIDGELLNEIKSARRVWKEIEVHHTWLHIDLQMMACKGKASKEILIWLCHEAEIMMKKFINKKKPSIDQSPYKFILASSMYRTSKTLLIHFKEQEICLNDDELFERISTIIADVLLACFTNLPHVIRMKCHHNAIEKRGDNVITAYEELRQQRIERS</sequence>
<evidence type="ECO:0000313" key="3">
    <source>
        <dbReference type="Proteomes" id="UP000326396"/>
    </source>
</evidence>
<keyword evidence="1" id="KW-0812">Transmembrane</keyword>
<dbReference type="PANTHER" id="PTHR35307">
    <property type="entry name" value="PROTEIN, PUTATIVE-RELATED"/>
    <property type="match status" value="1"/>
</dbReference>
<dbReference type="Proteomes" id="UP000326396">
    <property type="component" value="Linkage Group LG6"/>
</dbReference>
<feature type="transmembrane region" description="Helical" evidence="1">
    <location>
        <begin position="6"/>
        <end position="28"/>
    </location>
</feature>
<feature type="transmembrane region" description="Helical" evidence="1">
    <location>
        <begin position="120"/>
        <end position="144"/>
    </location>
</feature>
<proteinExistence type="predicted"/>
<evidence type="ECO:0008006" key="4">
    <source>
        <dbReference type="Google" id="ProtNLM"/>
    </source>
</evidence>
<keyword evidence="1" id="KW-1133">Transmembrane helix</keyword>
<keyword evidence="1" id="KW-0472">Membrane</keyword>
<feature type="transmembrane region" description="Helical" evidence="1">
    <location>
        <begin position="238"/>
        <end position="260"/>
    </location>
</feature>
<dbReference type="OrthoDB" id="1915303at2759"/>
<name>A0A5N6MB69_9ASTR</name>
<organism evidence="2 3">
    <name type="scientific">Mikania micrantha</name>
    <name type="common">bitter vine</name>
    <dbReference type="NCBI Taxonomy" id="192012"/>
    <lineage>
        <taxon>Eukaryota</taxon>
        <taxon>Viridiplantae</taxon>
        <taxon>Streptophyta</taxon>
        <taxon>Embryophyta</taxon>
        <taxon>Tracheophyta</taxon>
        <taxon>Spermatophyta</taxon>
        <taxon>Magnoliopsida</taxon>
        <taxon>eudicotyledons</taxon>
        <taxon>Gunneridae</taxon>
        <taxon>Pentapetalae</taxon>
        <taxon>asterids</taxon>
        <taxon>campanulids</taxon>
        <taxon>Asterales</taxon>
        <taxon>Asteraceae</taxon>
        <taxon>Asteroideae</taxon>
        <taxon>Heliantheae alliance</taxon>
        <taxon>Eupatorieae</taxon>
        <taxon>Mikania</taxon>
    </lineage>
</organism>
<dbReference type="PANTHER" id="PTHR35307:SF9">
    <property type="entry name" value="TRANSMEMBRANE PROTEIN"/>
    <property type="match status" value="1"/>
</dbReference>
<protein>
    <recommendedName>
        <fullName evidence="4">DUF4220 domain-containing protein</fullName>
    </recommendedName>
</protein>
<feature type="transmembrane region" description="Helical" evidence="1">
    <location>
        <begin position="94"/>
        <end position="114"/>
    </location>
</feature>